<keyword evidence="3" id="KW-1185">Reference proteome</keyword>
<dbReference type="InterPro" id="IPR021309">
    <property type="entry name" value="YgaP-like_TM"/>
</dbReference>
<gene>
    <name evidence="2" type="ORF">SAMN05660653_02660</name>
</gene>
<protein>
    <recommendedName>
        <fullName evidence="1">Inner membrane protein YgaP-like transmembrane domain-containing protein</fullName>
    </recommendedName>
</protein>
<reference evidence="2 3" key="1">
    <citation type="submission" date="2016-10" db="EMBL/GenBank/DDBJ databases">
        <authorList>
            <person name="de Groot N.N."/>
        </authorList>
    </citation>
    <scope>NUCLEOTIDE SEQUENCE [LARGE SCALE GENOMIC DNA]</scope>
    <source>
        <strain evidence="2 3">ASO4-2</strain>
    </source>
</reference>
<dbReference type="AlphaFoldDB" id="A0A1G6E801"/>
<evidence type="ECO:0000313" key="3">
    <source>
        <dbReference type="Proteomes" id="UP000198771"/>
    </source>
</evidence>
<dbReference type="OrthoDB" id="9804804at2"/>
<feature type="domain" description="Inner membrane protein YgaP-like transmembrane" evidence="1">
    <location>
        <begin position="1"/>
        <end position="69"/>
    </location>
</feature>
<name>A0A1G6E801_9BACT</name>
<proteinExistence type="predicted"/>
<evidence type="ECO:0000313" key="2">
    <source>
        <dbReference type="EMBL" id="SDB53614.1"/>
    </source>
</evidence>
<dbReference type="Pfam" id="PF11127">
    <property type="entry name" value="YgaP-like_TM"/>
    <property type="match status" value="1"/>
</dbReference>
<dbReference type="RefSeq" id="WP_092122744.1">
    <property type="nucleotide sequence ID" value="NZ_FMXO01000016.1"/>
</dbReference>
<evidence type="ECO:0000259" key="1">
    <source>
        <dbReference type="Pfam" id="PF11127"/>
    </source>
</evidence>
<accession>A0A1G6E801</accession>
<dbReference type="EMBL" id="FMXO01000016">
    <property type="protein sequence ID" value="SDB53614.1"/>
    <property type="molecule type" value="Genomic_DNA"/>
</dbReference>
<organism evidence="2 3">
    <name type="scientific">Desulfonatronum thiosulfatophilum</name>
    <dbReference type="NCBI Taxonomy" id="617002"/>
    <lineage>
        <taxon>Bacteria</taxon>
        <taxon>Pseudomonadati</taxon>
        <taxon>Thermodesulfobacteriota</taxon>
        <taxon>Desulfovibrionia</taxon>
        <taxon>Desulfovibrionales</taxon>
        <taxon>Desulfonatronaceae</taxon>
        <taxon>Desulfonatronum</taxon>
    </lineage>
</organism>
<sequence>MKENVGSLDQAVRGVLGSVLLAKGFSRLGGSKGRSLGLLSMLAGVSLIESAITRVCPLSGYLGIDTRSTQEKLRDNSCIGIPR</sequence>
<dbReference type="Proteomes" id="UP000198771">
    <property type="component" value="Unassembled WGS sequence"/>
</dbReference>